<dbReference type="Proteomes" id="UP001628156">
    <property type="component" value="Unassembled WGS sequence"/>
</dbReference>
<comment type="caution">
    <text evidence="1">The sequence shown here is derived from an EMBL/GenBank/DDBJ whole genome shotgun (WGS) entry which is preliminary data.</text>
</comment>
<keyword evidence="2" id="KW-1185">Reference proteome</keyword>
<gene>
    <name evidence="1" type="ORF">ENUP19_0298G0078</name>
</gene>
<sequence length="135" mass="15846">MEFGQTILPIQPLRLEQPDIITEEESNDKGVVFRSFDSNQTNKLTKQEKEEVLIKEITMKSKYKSSEKKPKKKQKTTIKSSLESCGVLKNHNMPLTQDNISNINHIFPVNKYIRIRQWINLNNKDCLYPYPFLSM</sequence>
<proteinExistence type="predicted"/>
<evidence type="ECO:0008006" key="3">
    <source>
        <dbReference type="Google" id="ProtNLM"/>
    </source>
</evidence>
<dbReference type="EMBL" id="BAAFRS010000298">
    <property type="protein sequence ID" value="GAB1226623.1"/>
    <property type="molecule type" value="Genomic_DNA"/>
</dbReference>
<organism evidence="1 2">
    <name type="scientific">Entamoeba nuttalli</name>
    <dbReference type="NCBI Taxonomy" id="412467"/>
    <lineage>
        <taxon>Eukaryota</taxon>
        <taxon>Amoebozoa</taxon>
        <taxon>Evosea</taxon>
        <taxon>Archamoebae</taxon>
        <taxon>Mastigamoebida</taxon>
        <taxon>Entamoebidae</taxon>
        <taxon>Entamoeba</taxon>
    </lineage>
</organism>
<name>A0ABQ0DV20_9EUKA</name>
<reference evidence="1 2" key="1">
    <citation type="journal article" date="2019" name="PLoS Negl. Trop. Dis.">
        <title>Whole genome sequencing of Entamoeba nuttalli reveals mammalian host-related molecular signatures and a novel octapeptide-repeat surface protein.</title>
        <authorList>
            <person name="Tanaka M."/>
            <person name="Makiuchi T."/>
            <person name="Komiyama T."/>
            <person name="Shiina T."/>
            <person name="Osaki K."/>
            <person name="Tachibana H."/>
        </authorList>
    </citation>
    <scope>NUCLEOTIDE SEQUENCE [LARGE SCALE GENOMIC DNA]</scope>
    <source>
        <strain evidence="1 2">P19-061405</strain>
    </source>
</reference>
<accession>A0ABQ0DV20</accession>
<protein>
    <recommendedName>
        <fullName evidence="3">EF-hand domain-containing protein</fullName>
    </recommendedName>
</protein>
<evidence type="ECO:0000313" key="1">
    <source>
        <dbReference type="EMBL" id="GAB1226623.1"/>
    </source>
</evidence>
<evidence type="ECO:0000313" key="2">
    <source>
        <dbReference type="Proteomes" id="UP001628156"/>
    </source>
</evidence>